<proteinExistence type="predicted"/>
<feature type="chain" id="PRO_5002129931" description="VIT domain-containing protein" evidence="1">
    <location>
        <begin position="21"/>
        <end position="982"/>
    </location>
</feature>
<gene>
    <name evidence="3" type="ORF">CCAND38_80128</name>
</gene>
<reference evidence="3 4" key="1">
    <citation type="submission" date="2015-01" db="EMBL/GenBank/DDBJ databases">
        <authorList>
            <person name="Xiang T."/>
            <person name="Song Y."/>
            <person name="Huang L."/>
            <person name="Wang B."/>
            <person name="Wu P."/>
        </authorList>
    </citation>
    <scope>NUCLEOTIDE SEQUENCE [LARGE SCALE GENOMIC DNA]</scope>
    <source>
        <strain evidence="3 4">CcD38</strain>
    </source>
</reference>
<evidence type="ECO:0000313" key="4">
    <source>
        <dbReference type="Proteomes" id="UP000045051"/>
    </source>
</evidence>
<dbReference type="RefSeq" id="WP_042345350.1">
    <property type="nucleotide sequence ID" value="NZ_CDOI01000195.1"/>
</dbReference>
<dbReference type="InterPro" id="IPR036465">
    <property type="entry name" value="vWFA_dom_sf"/>
</dbReference>
<keyword evidence="4" id="KW-1185">Reference proteome</keyword>
<dbReference type="PANTHER" id="PTHR45737:SF6">
    <property type="entry name" value="VON WILLEBRAND FACTOR A DOMAIN-CONTAINING PROTEIN 5A"/>
    <property type="match status" value="1"/>
</dbReference>
<dbReference type="InterPro" id="IPR013694">
    <property type="entry name" value="VIT"/>
</dbReference>
<accession>A0A0B7IC30</accession>
<sequence>MKYKYLFSGVSILMSVVSHAQSMLPKMKIASQQNANPMELQELHTDIYVVGQTAITTMEMVFYNPNDRVMEGEFEFPLGAGQVVSRFALDINGKLREGVVVDKKQGRVAFENIVRRSVDPGLLEKTEGNNFKARVYPIPAKGSRRILIAFEQELSHRNGKDFYFLPIKGDFTLKKFSLKAEIVSREVKTEDDSVELSFKKWRNSYISELTKTDYRLNKNITLIFPKIEKQQIFASTENQKTYFYGSILLEKEIINNKSFPKKIGLLWDISASSEERDFDKEYQLLEAYFKTIKNVDVELITFNIRANVPKKFSIKNGDWSALNSYLKKQTYDGATYINPLEIKDSSDEYLVFTDGIFNFGEEKNLKLLTATIQKPVYAINSKSVANTDKMQYISNQTGGNFINLSQQTVENSLEKLLKPTFHLIEAKVKSGKVSDVYPQVGSPITENYFSFAGQLQSDKAELEFSFGYGNKITESKIVIVQKNMDSSEKEFKQLERFWAGKKIAQMRSEAENQDKIDAVGKEFGIVTEGTSLIVLELLSDYVANRIVPPTELQKEYFEAVAREDKYAKEEENRKKSQKKDKIEEVIAMSKAQSEWWNTSFPISVEEKNGKGEIPPPSPPASAIEEVVVISATHSDRREVAVEEIAFMEEAEVASEMKEMVAMTGAGSKKMAEKTSVSQNKNIDIQLNSWNPDTPYQKVLEYTDERKSYETYLKLKQEYGKTPAFYVDAADYFFKKGKSETATLILSNLAELNLEEAQILRVLGYKLLEYKNPKLAILIFQKVLKMREEEPQSFRDLGLALAQDKQYNKAVETLYKVVTEVWNSRFYGIELIAMNEINNIVNTQKNVKTSFIDKRLLKNEPVDVRVVLTWDTDSSDMDLWVTDPKKEKCYYSNDLTEYGGKISNDFTGGYGPEEFMIRKAIDGQYEIQVQYYGNYSQKQLFPVSLRLEFFTNYGSRNQKKQEVVIRLTNNKEVIDVGKFIYKK</sequence>
<dbReference type="EMBL" id="CDOI01000195">
    <property type="protein sequence ID" value="CEN49491.1"/>
    <property type="molecule type" value="Genomic_DNA"/>
</dbReference>
<name>A0A0B7IC30_9FLAO</name>
<dbReference type="SUPFAM" id="SSF53300">
    <property type="entry name" value="vWA-like"/>
    <property type="match status" value="1"/>
</dbReference>
<dbReference type="PANTHER" id="PTHR45737">
    <property type="entry name" value="VON WILLEBRAND FACTOR A DOMAIN-CONTAINING PROTEIN 5A"/>
    <property type="match status" value="1"/>
</dbReference>
<evidence type="ECO:0000313" key="3">
    <source>
        <dbReference type="EMBL" id="CEN49491.1"/>
    </source>
</evidence>
<dbReference type="PROSITE" id="PS51468">
    <property type="entry name" value="VIT"/>
    <property type="match status" value="1"/>
</dbReference>
<dbReference type="SUPFAM" id="SSF48452">
    <property type="entry name" value="TPR-like"/>
    <property type="match status" value="1"/>
</dbReference>
<feature type="signal peptide" evidence="1">
    <location>
        <begin position="1"/>
        <end position="20"/>
    </location>
</feature>
<dbReference type="InterPro" id="IPR011990">
    <property type="entry name" value="TPR-like_helical_dom_sf"/>
</dbReference>
<feature type="domain" description="VIT" evidence="2">
    <location>
        <begin position="24"/>
        <end position="152"/>
    </location>
</feature>
<dbReference type="Proteomes" id="UP000045051">
    <property type="component" value="Unassembled WGS sequence"/>
</dbReference>
<dbReference type="CDD" id="cd00198">
    <property type="entry name" value="vWFA"/>
    <property type="match status" value="1"/>
</dbReference>
<protein>
    <recommendedName>
        <fullName evidence="2">VIT domain-containing protein</fullName>
    </recommendedName>
</protein>
<dbReference type="AlphaFoldDB" id="A0A0B7IC30"/>
<dbReference type="Gene3D" id="2.60.120.380">
    <property type="match status" value="1"/>
</dbReference>
<evidence type="ECO:0000259" key="2">
    <source>
        <dbReference type="PROSITE" id="PS51468"/>
    </source>
</evidence>
<dbReference type="Pfam" id="PF09906">
    <property type="entry name" value="DUF2135"/>
    <property type="match status" value="1"/>
</dbReference>
<organism evidence="3 4">
    <name type="scientific">Capnocytophaga canis</name>
    <dbReference type="NCBI Taxonomy" id="1848903"/>
    <lineage>
        <taxon>Bacteria</taxon>
        <taxon>Pseudomonadati</taxon>
        <taxon>Bacteroidota</taxon>
        <taxon>Flavobacteriia</taxon>
        <taxon>Flavobacteriales</taxon>
        <taxon>Flavobacteriaceae</taxon>
        <taxon>Capnocytophaga</taxon>
    </lineage>
</organism>
<dbReference type="Pfam" id="PF08487">
    <property type="entry name" value="VIT"/>
    <property type="match status" value="1"/>
</dbReference>
<evidence type="ECO:0000256" key="1">
    <source>
        <dbReference type="SAM" id="SignalP"/>
    </source>
</evidence>
<dbReference type="InterPro" id="IPR019220">
    <property type="entry name" value="DUF2135"/>
</dbReference>
<keyword evidence="1" id="KW-0732">Signal</keyword>
<dbReference type="Gene3D" id="1.25.40.10">
    <property type="entry name" value="Tetratricopeptide repeat domain"/>
    <property type="match status" value="1"/>
</dbReference>